<dbReference type="SUPFAM" id="SSF51569">
    <property type="entry name" value="Aldolase"/>
    <property type="match status" value="1"/>
</dbReference>
<dbReference type="RefSeq" id="WP_207726822.1">
    <property type="nucleotide sequence ID" value="NZ_JACHEN010000002.1"/>
</dbReference>
<dbReference type="InterPro" id="IPR002220">
    <property type="entry name" value="DapA-like"/>
</dbReference>
<feature type="active site" description="Schiff-base intermediate with substrate" evidence="3">
    <location>
        <position position="168"/>
    </location>
</feature>
<dbReference type="AlphaFoldDB" id="A0A841KLR6"/>
<comment type="similarity">
    <text evidence="2">Belongs to the DapA family.</text>
</comment>
<accession>A0A841KLR6</accession>
<dbReference type="PANTHER" id="PTHR42849">
    <property type="entry name" value="N-ACETYLNEURAMINATE LYASE"/>
    <property type="match status" value="1"/>
</dbReference>
<proteinExistence type="inferred from homology"/>
<gene>
    <name evidence="5" type="ORF">HNQ80_000467</name>
</gene>
<organism evidence="5 6">
    <name type="scientific">Anaerosolibacter carboniphilus</name>
    <dbReference type="NCBI Taxonomy" id="1417629"/>
    <lineage>
        <taxon>Bacteria</taxon>
        <taxon>Bacillati</taxon>
        <taxon>Bacillota</taxon>
        <taxon>Clostridia</taxon>
        <taxon>Peptostreptococcales</taxon>
        <taxon>Thermotaleaceae</taxon>
        <taxon>Anaerosolibacter</taxon>
    </lineage>
</organism>
<dbReference type="PRINTS" id="PR00146">
    <property type="entry name" value="DHPICSNTHASE"/>
</dbReference>
<sequence length="297" mass="33504">MNGLSLDMKGIFAASITPFDKQNKINDRVLLALMERNIHEGVTGFFIGGSSAECFLLSQEERMRIFEIAAEYKNITKLIAHVGAISTDEAIAYGLKAKKLGYEVISATAPYYYKFSPKAIVQYYYDIYENVGLPIILYNFPGNTGVEFDLQNEDMKALFRSDAIVGVKHTNLNIYQLERIKNIKKELIMYNGFDEVLVAGLAIGADGAIGSTFNFMYPHYRKIQEAFEAFKHEEARILQTKANNIMEALCRVGLISAIKYALTLQGIDAGAPRKPFFELDTTQKQYIEEILNLNLVR</sequence>
<dbReference type="InterPro" id="IPR013785">
    <property type="entry name" value="Aldolase_TIM"/>
</dbReference>
<name>A0A841KLR6_9FIRM</name>
<evidence type="ECO:0000256" key="4">
    <source>
        <dbReference type="PIRSR" id="PIRSR001365-2"/>
    </source>
</evidence>
<feature type="binding site" evidence="4">
    <location>
        <position position="209"/>
    </location>
    <ligand>
        <name>pyruvate</name>
        <dbReference type="ChEBI" id="CHEBI:15361"/>
    </ligand>
</feature>
<dbReference type="Proteomes" id="UP000579281">
    <property type="component" value="Unassembled WGS sequence"/>
</dbReference>
<evidence type="ECO:0000313" key="5">
    <source>
        <dbReference type="EMBL" id="MBB6214387.1"/>
    </source>
</evidence>
<keyword evidence="6" id="KW-1185">Reference proteome</keyword>
<evidence type="ECO:0000256" key="2">
    <source>
        <dbReference type="PIRNR" id="PIRNR001365"/>
    </source>
</evidence>
<dbReference type="NCBIfam" id="NF003164">
    <property type="entry name" value="PRK04147.1"/>
    <property type="match status" value="1"/>
</dbReference>
<dbReference type="PIRSF" id="PIRSF001365">
    <property type="entry name" value="DHDPS"/>
    <property type="match status" value="1"/>
</dbReference>
<dbReference type="GO" id="GO:0005829">
    <property type="term" value="C:cytosol"/>
    <property type="evidence" value="ECO:0007669"/>
    <property type="project" value="TreeGrafter"/>
</dbReference>
<dbReference type="EMBL" id="JACHEN010000002">
    <property type="protein sequence ID" value="MBB6214387.1"/>
    <property type="molecule type" value="Genomic_DNA"/>
</dbReference>
<dbReference type="Pfam" id="PF00701">
    <property type="entry name" value="DHDPS"/>
    <property type="match status" value="1"/>
</dbReference>
<dbReference type="PANTHER" id="PTHR42849:SF1">
    <property type="entry name" value="N-ACETYLNEURAMINATE LYASE"/>
    <property type="match status" value="1"/>
</dbReference>
<evidence type="ECO:0000256" key="1">
    <source>
        <dbReference type="ARBA" id="ARBA00023239"/>
    </source>
</evidence>
<feature type="active site" description="Proton donor/acceptor" evidence="3">
    <location>
        <position position="138"/>
    </location>
</feature>
<reference evidence="5 6" key="1">
    <citation type="submission" date="2020-08" db="EMBL/GenBank/DDBJ databases">
        <title>Genomic Encyclopedia of Type Strains, Phase IV (KMG-IV): sequencing the most valuable type-strain genomes for metagenomic binning, comparative biology and taxonomic classification.</title>
        <authorList>
            <person name="Goeker M."/>
        </authorList>
    </citation>
    <scope>NUCLEOTIDE SEQUENCE [LARGE SCALE GENOMIC DNA]</scope>
    <source>
        <strain evidence="5 6">DSM 103526</strain>
    </source>
</reference>
<dbReference type="Gene3D" id="3.20.20.70">
    <property type="entry name" value="Aldolase class I"/>
    <property type="match status" value="1"/>
</dbReference>
<dbReference type="GO" id="GO:0019262">
    <property type="term" value="P:N-acetylneuraminate catabolic process"/>
    <property type="evidence" value="ECO:0007669"/>
    <property type="project" value="TreeGrafter"/>
</dbReference>
<evidence type="ECO:0000313" key="6">
    <source>
        <dbReference type="Proteomes" id="UP000579281"/>
    </source>
</evidence>
<comment type="caution">
    <text evidence="5">The sequence shown here is derived from an EMBL/GenBank/DDBJ whole genome shotgun (WGS) entry which is preliminary data.</text>
</comment>
<dbReference type="GO" id="GO:0008747">
    <property type="term" value="F:N-acetylneuraminate lyase activity"/>
    <property type="evidence" value="ECO:0007669"/>
    <property type="project" value="UniProtKB-EC"/>
</dbReference>
<keyword evidence="1 2" id="KW-0456">Lyase</keyword>
<dbReference type="EC" id="4.1.3.3" evidence="5"/>
<evidence type="ECO:0000256" key="3">
    <source>
        <dbReference type="PIRSR" id="PIRSR001365-1"/>
    </source>
</evidence>
<protein>
    <submittedName>
        <fullName evidence="5">N-acetylneuraminate lyase</fullName>
        <ecNumber evidence="5">4.1.3.3</ecNumber>
    </submittedName>
</protein>
<dbReference type="SMART" id="SM01130">
    <property type="entry name" value="DHDPS"/>
    <property type="match status" value="1"/>
</dbReference>